<comment type="caution">
    <text evidence="2">The sequence shown here is derived from an EMBL/GenBank/DDBJ whole genome shotgun (WGS) entry which is preliminary data.</text>
</comment>
<evidence type="ECO:0000313" key="3">
    <source>
        <dbReference type="Proteomes" id="UP000229931"/>
    </source>
</evidence>
<evidence type="ECO:0000313" key="2">
    <source>
        <dbReference type="EMBL" id="PIW95809.1"/>
    </source>
</evidence>
<gene>
    <name evidence="2" type="ORF">COZ84_01470</name>
</gene>
<organism evidence="2 3">
    <name type="scientific">Candidatus Kuenenbacteria bacterium CG_4_8_14_3_um_filter_39_15</name>
    <dbReference type="NCBI Taxonomy" id="1974615"/>
    <lineage>
        <taxon>Bacteria</taxon>
        <taxon>Candidatus Kueneniibacteriota</taxon>
    </lineage>
</organism>
<feature type="coiled-coil region" evidence="1">
    <location>
        <begin position="7"/>
        <end position="34"/>
    </location>
</feature>
<sequence>KKTAVTALVLNENINTYKQELKQAKAKVADMEVNNKLDEVLATAEEINTDVLTVIVEKHQQGEIELAQGELSGKLEEHLAAIEEKMAQAEETMAA</sequence>
<proteinExistence type="predicted"/>
<dbReference type="Proteomes" id="UP000229931">
    <property type="component" value="Unassembled WGS sequence"/>
</dbReference>
<keyword evidence="1" id="KW-0175">Coiled coil</keyword>
<feature type="non-terminal residue" evidence="2">
    <location>
        <position position="95"/>
    </location>
</feature>
<protein>
    <submittedName>
        <fullName evidence="2">Uncharacterized protein</fullName>
    </submittedName>
</protein>
<dbReference type="AlphaFoldDB" id="A0A2M7ILS0"/>
<name>A0A2M7ILS0_9BACT</name>
<reference evidence="3" key="1">
    <citation type="submission" date="2017-09" db="EMBL/GenBank/DDBJ databases">
        <title>Depth-based differentiation of microbial function through sediment-hosted aquifers and enrichment of novel symbionts in the deep terrestrial subsurface.</title>
        <authorList>
            <person name="Probst A.J."/>
            <person name="Ladd B."/>
            <person name="Jarett J.K."/>
            <person name="Geller-Mcgrath D.E."/>
            <person name="Sieber C.M.K."/>
            <person name="Emerson J.B."/>
            <person name="Anantharaman K."/>
            <person name="Thomas B.C."/>
            <person name="Malmstrom R."/>
            <person name="Stieglmeier M."/>
            <person name="Klingl A."/>
            <person name="Woyke T."/>
            <person name="Ryan C.M."/>
            <person name="Banfield J.F."/>
        </authorList>
    </citation>
    <scope>NUCLEOTIDE SEQUENCE [LARGE SCALE GENOMIC DNA]</scope>
</reference>
<evidence type="ECO:0000256" key="1">
    <source>
        <dbReference type="SAM" id="Coils"/>
    </source>
</evidence>
<accession>A0A2M7ILS0</accession>
<dbReference type="EMBL" id="PFHP01000029">
    <property type="protein sequence ID" value="PIW95809.1"/>
    <property type="molecule type" value="Genomic_DNA"/>
</dbReference>
<feature type="non-terminal residue" evidence="2">
    <location>
        <position position="1"/>
    </location>
</feature>